<protein>
    <recommendedName>
        <fullName evidence="2">Helicase ATP-binding domain-containing protein</fullName>
    </recommendedName>
</protein>
<dbReference type="InterPro" id="IPR001650">
    <property type="entry name" value="Helicase_C-like"/>
</dbReference>
<evidence type="ECO:0000259" key="2">
    <source>
        <dbReference type="PROSITE" id="PS51192"/>
    </source>
</evidence>
<dbReference type="EMBL" id="MN739105">
    <property type="protein sequence ID" value="QHS89097.1"/>
    <property type="molecule type" value="Genomic_DNA"/>
</dbReference>
<dbReference type="InterPro" id="IPR027417">
    <property type="entry name" value="P-loop_NTPase"/>
</dbReference>
<dbReference type="Pfam" id="PF00271">
    <property type="entry name" value="Helicase_C"/>
    <property type="match status" value="1"/>
</dbReference>
<evidence type="ECO:0000313" key="3">
    <source>
        <dbReference type="EMBL" id="QHS89097.1"/>
    </source>
</evidence>
<proteinExistence type="predicted"/>
<organism evidence="3">
    <name type="scientific">viral metagenome</name>
    <dbReference type="NCBI Taxonomy" id="1070528"/>
    <lineage>
        <taxon>unclassified sequences</taxon>
        <taxon>metagenomes</taxon>
        <taxon>organismal metagenomes</taxon>
    </lineage>
</organism>
<reference evidence="3" key="1">
    <citation type="journal article" date="2020" name="Nature">
        <title>Giant virus diversity and host interactions through global metagenomics.</title>
        <authorList>
            <person name="Schulz F."/>
            <person name="Roux S."/>
            <person name="Paez-Espino D."/>
            <person name="Jungbluth S."/>
            <person name="Walsh D.A."/>
            <person name="Denef V.J."/>
            <person name="McMahon K.D."/>
            <person name="Konstantinidis K.T."/>
            <person name="Eloe-Fadrosh E.A."/>
            <person name="Kyrpides N.C."/>
            <person name="Woyke T."/>
        </authorList>
    </citation>
    <scope>NUCLEOTIDE SEQUENCE</scope>
    <source>
        <strain evidence="3">GVMAG-M-3300010158-59</strain>
    </source>
</reference>
<feature type="compositionally biased region" description="Basic and acidic residues" evidence="1">
    <location>
        <begin position="501"/>
        <end position="520"/>
    </location>
</feature>
<dbReference type="SMART" id="SM00487">
    <property type="entry name" value="DEXDc"/>
    <property type="match status" value="1"/>
</dbReference>
<dbReference type="InterPro" id="IPR014001">
    <property type="entry name" value="Helicase_ATP-bd"/>
</dbReference>
<name>A0A6C0BA17_9ZZZZ</name>
<accession>A0A6C0BA17</accession>
<dbReference type="PROSITE" id="PS51192">
    <property type="entry name" value="HELICASE_ATP_BIND_1"/>
    <property type="match status" value="1"/>
</dbReference>
<dbReference type="SUPFAM" id="SSF52540">
    <property type="entry name" value="P-loop containing nucleoside triphosphate hydrolases"/>
    <property type="match status" value="2"/>
</dbReference>
<feature type="domain" description="Helicase ATP-binding" evidence="2">
    <location>
        <begin position="263"/>
        <end position="336"/>
    </location>
</feature>
<dbReference type="AlphaFoldDB" id="A0A6C0BA17"/>
<evidence type="ECO:0000256" key="1">
    <source>
        <dbReference type="SAM" id="MobiDB-lite"/>
    </source>
</evidence>
<sequence>MSIKPDELQQLYETNECQETPLSKECNQFQLRKEYLERKELAENPEENDFLYPNLNDPNFIVKIAEKKEFQDTKYDGTIYDIKERSELLANAEFELSPHQAFVRNFLSSQTPYNSLLLFHGLGSGKTCSAIGVCEEQRDYLKSMGISKRIIIVASPNVQDNFRLQLFDERKLKQGPGGIWTMRGCVGNKLLKEVNPMNMSGISKEKIVSQIKSLINNAYLFLGYVEFSNYIAKTENIELYREKHGTTRANFEERDKKKKERLFEKNLQNEFNNRLIVIDEIHNIRDSEDGENKVVASQLMNLVKKAEHIRLLLLSATPMYNSYKEIIWLLNLMNLNDRRATIEARDIFDKNGKFKMNIKGEEVGKELLIRKATGYVSFVRGDNPYTFPFRIYPSIFSKQNTFQDLVYPDYQMNGKLIEKNEGFERYVKMVQTFMIEIGVYQSLGYKYIIESLRSREMAITTKEGQVRQMPSFENMDSFGYHLLRQPLEALIIVYPMEQLEQRPRNSREQEREREREREGEREEEDELYINSNDITGKRGLKRIMNYVDTVTPPIMGDFEYKQSMLEKYGRIFSPDEIGKYSSKIKTVCDCIIKSEGVILIYSEYIPGGIIPMALALEELGFRRYGQKSKNLFKEPAAELLDVVTLKPRVSKSDKNFKPSTYIMITGNPRLSPDNDADIKAATNIDNKDGHKIKVILISRAGSEGVDFKFIRQVHILEPWYNMNRIEQIIGRAVRNFSHKDLPFEKRNVQLFMYGTLLEENREEAADMYVYRAANYKAIQIGQVTRVLKETAVDCLINHDQTNFSQSTMGETVEQILSSGLVLPAFVVGDAPYSANCDYMESCDFKCYPDKKIDISKEDTYTESFIMMNSDRILQKIRGLMKERFFYKKNELFRLVNIPKPYPLVQIYAALTQLVEDSSEFITDKYGRTGYLINIDEYYLFQPSELNNRQISIFDRSVPIDFKHDSIHIDIKKMEEKPFEERMLEESKEEDQKIAGITIIQELKREFETTVQYARTGEKITRGDEDWYKHCGITMRKMIKEGFNETILLDCLIDHITDMIPFEEKLELYQYYYRFSANEYTENTFEFMLHEIFKKNIIKTSRFSAIIMYSSSKRHIMIWDKNLKIWVNAQPEDEIEVGKEISKKYGITADKFAHIIGFIGFEHKNRYLVFKVKDMKSLRNKGARCDDSVKSKKILVLNEIVGEEKYNKENTQGAVQEQLCSLQELLLRYYNKDKKDDKIWFLNFEVSMLYKF</sequence>
<dbReference type="Gene3D" id="3.40.50.300">
    <property type="entry name" value="P-loop containing nucleotide triphosphate hydrolases"/>
    <property type="match status" value="2"/>
</dbReference>
<feature type="region of interest" description="Disordered" evidence="1">
    <location>
        <begin position="501"/>
        <end position="525"/>
    </location>
</feature>